<accession>A0ABX2Y8E2</accession>
<dbReference type="EMBL" id="MAQA01000003">
    <property type="protein sequence ID" value="OCI32875.1"/>
    <property type="molecule type" value="Genomic_DNA"/>
</dbReference>
<feature type="region of interest" description="Disordered" evidence="1">
    <location>
        <begin position="1"/>
        <end position="33"/>
    </location>
</feature>
<name>A0ABX2Y8E2_9CELL</name>
<dbReference type="RefSeq" id="WP_068624101.1">
    <property type="nucleotide sequence ID" value="NZ_MAQA01000003.1"/>
</dbReference>
<proteinExistence type="predicted"/>
<organism evidence="2 3">
    <name type="scientific">Oerskovia enterophila</name>
    <dbReference type="NCBI Taxonomy" id="43678"/>
    <lineage>
        <taxon>Bacteria</taxon>
        <taxon>Bacillati</taxon>
        <taxon>Actinomycetota</taxon>
        <taxon>Actinomycetes</taxon>
        <taxon>Micrococcales</taxon>
        <taxon>Cellulomonadaceae</taxon>
        <taxon>Oerskovia</taxon>
    </lineage>
</organism>
<feature type="compositionally biased region" description="Polar residues" evidence="1">
    <location>
        <begin position="65"/>
        <end position="74"/>
    </location>
</feature>
<dbReference type="Proteomes" id="UP000093412">
    <property type="component" value="Unassembled WGS sequence"/>
</dbReference>
<gene>
    <name evidence="2" type="ORF">OERS_04670</name>
</gene>
<evidence type="ECO:0000256" key="1">
    <source>
        <dbReference type="SAM" id="MobiDB-lite"/>
    </source>
</evidence>
<reference evidence="2 3" key="1">
    <citation type="submission" date="2016-06" db="EMBL/GenBank/DDBJ databases">
        <title>Genome sequence of Oerskovia enterophila DSM 43852.</title>
        <authorList>
            <person name="Poehlein A."/>
            <person name="Jag V."/>
            <person name="Bengelsdorf F.R."/>
            <person name="Daniel R."/>
            <person name="Duerre P."/>
        </authorList>
    </citation>
    <scope>NUCLEOTIDE SEQUENCE [LARGE SCALE GENOMIC DNA]</scope>
    <source>
        <strain evidence="2 3">DSM 43852</strain>
    </source>
</reference>
<feature type="region of interest" description="Disordered" evidence="1">
    <location>
        <begin position="64"/>
        <end position="87"/>
    </location>
</feature>
<comment type="caution">
    <text evidence="2">The sequence shown here is derived from an EMBL/GenBank/DDBJ whole genome shotgun (WGS) entry which is preliminary data.</text>
</comment>
<evidence type="ECO:0000313" key="2">
    <source>
        <dbReference type="EMBL" id="OCI32875.1"/>
    </source>
</evidence>
<sequence>MSTTAGLSRVDAGTAAGGQFTSTARAEPDVELPDQAPRCELCAGEASTRVQARGPVGPPRYACTEHSSAPTFSSFGGGWVEQSPVTS</sequence>
<evidence type="ECO:0000313" key="3">
    <source>
        <dbReference type="Proteomes" id="UP000093412"/>
    </source>
</evidence>
<protein>
    <submittedName>
        <fullName evidence="2">Uncharacterized protein</fullName>
    </submittedName>
</protein>
<keyword evidence="3" id="KW-1185">Reference proteome</keyword>